<organism evidence="1 2">
    <name type="scientific">Deinococcus oregonensis</name>
    <dbReference type="NCBI Taxonomy" id="1805970"/>
    <lineage>
        <taxon>Bacteria</taxon>
        <taxon>Thermotogati</taxon>
        <taxon>Deinococcota</taxon>
        <taxon>Deinococci</taxon>
        <taxon>Deinococcales</taxon>
        <taxon>Deinococcaceae</taxon>
        <taxon>Deinococcus</taxon>
    </lineage>
</organism>
<evidence type="ECO:0000313" key="1">
    <source>
        <dbReference type="EMBL" id="MFB9990495.1"/>
    </source>
</evidence>
<evidence type="ECO:0000313" key="2">
    <source>
        <dbReference type="Proteomes" id="UP001589733"/>
    </source>
</evidence>
<reference evidence="1 2" key="1">
    <citation type="submission" date="2024-09" db="EMBL/GenBank/DDBJ databases">
        <authorList>
            <person name="Sun Q."/>
            <person name="Mori K."/>
        </authorList>
    </citation>
    <scope>NUCLEOTIDE SEQUENCE [LARGE SCALE GENOMIC DNA]</scope>
    <source>
        <strain evidence="1 2">JCM 13503</strain>
    </source>
</reference>
<accession>A0ABV6ASL1</accession>
<dbReference type="InterPro" id="IPR011473">
    <property type="entry name" value="DUF1579"/>
</dbReference>
<dbReference type="RefSeq" id="WP_380004469.1">
    <property type="nucleotide sequence ID" value="NZ_JBHLYR010000004.1"/>
</dbReference>
<comment type="caution">
    <text evidence="1">The sequence shown here is derived from an EMBL/GenBank/DDBJ whole genome shotgun (WGS) entry which is preliminary data.</text>
</comment>
<keyword evidence="2" id="KW-1185">Reference proteome</keyword>
<dbReference type="Proteomes" id="UP001589733">
    <property type="component" value="Unassembled WGS sequence"/>
</dbReference>
<name>A0ABV6ASL1_9DEIO</name>
<dbReference type="Pfam" id="PF07617">
    <property type="entry name" value="DUF1579"/>
    <property type="match status" value="1"/>
</dbReference>
<dbReference type="EMBL" id="JBHLYR010000004">
    <property type="protein sequence ID" value="MFB9990495.1"/>
    <property type="molecule type" value="Genomic_DNA"/>
</dbReference>
<protein>
    <submittedName>
        <fullName evidence="1">DUF1579 family protein</fullName>
    </submittedName>
</protein>
<sequence>MHARLAPLVGTWRVTMRVWPAPGAQPLLSDDFTATRAWILGGRYLQENLQGTLAGNPSSRVMFLSYNNLEQRYELATMDSFEPGQMWYTSRTDGLPGRIELYGTSAEAGSLPEPTGRLRNLRFELELTDARSVERIYAQYPGQAEFLFVEQVFTRP</sequence>
<gene>
    <name evidence="1" type="ORF">ACFFLM_00635</name>
</gene>
<proteinExistence type="predicted"/>